<evidence type="ECO:0000259" key="1">
    <source>
        <dbReference type="Pfam" id="PF01208"/>
    </source>
</evidence>
<dbReference type="InterPro" id="IPR038071">
    <property type="entry name" value="UROD/MetE-like_sf"/>
</dbReference>
<dbReference type="AlphaFoldDB" id="A0A9X8UHQ6"/>
<dbReference type="Pfam" id="PF01208">
    <property type="entry name" value="URO-D"/>
    <property type="match status" value="1"/>
</dbReference>
<dbReference type="PANTHER" id="PTHR47099">
    <property type="entry name" value="METHYLCOBAMIDE:COM METHYLTRANSFERASE MTBA"/>
    <property type="match status" value="1"/>
</dbReference>
<dbReference type="OrthoDB" id="8452307at2"/>
<dbReference type="GO" id="GO:0004853">
    <property type="term" value="F:uroporphyrinogen decarboxylase activity"/>
    <property type="evidence" value="ECO:0007669"/>
    <property type="project" value="InterPro"/>
</dbReference>
<evidence type="ECO:0000313" key="2">
    <source>
        <dbReference type="EMBL" id="TCL42472.1"/>
    </source>
</evidence>
<reference evidence="2 3" key="1">
    <citation type="submission" date="2019-03" db="EMBL/GenBank/DDBJ databases">
        <title>Genomic Encyclopedia of Type Strains, Phase IV (KMG-IV): sequencing the most valuable type-strain genomes for metagenomic binning, comparative biology and taxonomic classification.</title>
        <authorList>
            <person name="Goeker M."/>
        </authorList>
    </citation>
    <scope>NUCLEOTIDE SEQUENCE [LARGE SCALE GENOMIC DNA]</scope>
    <source>
        <strain evidence="2 3">DSM 100433</strain>
    </source>
</reference>
<dbReference type="InterPro" id="IPR052024">
    <property type="entry name" value="Methanogen_methyltrans"/>
</dbReference>
<evidence type="ECO:0000313" key="3">
    <source>
        <dbReference type="Proteomes" id="UP000294682"/>
    </source>
</evidence>
<feature type="domain" description="Uroporphyrinogen decarboxylase (URO-D)" evidence="1">
    <location>
        <begin position="34"/>
        <end position="331"/>
    </location>
</feature>
<organism evidence="2 3">
    <name type="scientific">Harryflintia acetispora</name>
    <dbReference type="NCBI Taxonomy" id="1849041"/>
    <lineage>
        <taxon>Bacteria</taxon>
        <taxon>Bacillati</taxon>
        <taxon>Bacillota</taxon>
        <taxon>Clostridia</taxon>
        <taxon>Eubacteriales</taxon>
        <taxon>Oscillospiraceae</taxon>
        <taxon>Harryflintia</taxon>
    </lineage>
</organism>
<sequence length="339" mass="36400">MSQNMAVWLQNVIKAANKRPMPILSFPSVQLLGISVEDLIGSSDLQARGMKAVADAAPSLASVSMMDLSVEAQAFGSSIHFSPDEVPTVVGRIIESPEDAEALAIPDLETARCGLYVEAIRKACGLITDRPVLAGMIGPFSLAGRLMDVTEIMVCCYTDPQLVHCVMEKVTAFLTTYALAYRGTGAGGVLMAEPLAGLLSPELEQEFSTPYVKRIVSAVQTESFLVGYHNCGNNVVPMAESLYDIGAAFYHFGDSIRLKDMLALSPPNVPVMGNISPSGEFLGGTPESVRRAVYSLMEECREYPNFVLSSGCDIPPKTPWENIRAFFAAAGDYSLGRAL</sequence>
<proteinExistence type="predicted"/>
<dbReference type="InterPro" id="IPR000257">
    <property type="entry name" value="Uroporphyrinogen_deCOase"/>
</dbReference>
<dbReference type="SUPFAM" id="SSF51726">
    <property type="entry name" value="UROD/MetE-like"/>
    <property type="match status" value="1"/>
</dbReference>
<dbReference type="EMBL" id="SLUK01000010">
    <property type="protein sequence ID" value="TCL42472.1"/>
    <property type="molecule type" value="Genomic_DNA"/>
</dbReference>
<dbReference type="Proteomes" id="UP000294682">
    <property type="component" value="Unassembled WGS sequence"/>
</dbReference>
<name>A0A9X8UHQ6_9FIRM</name>
<gene>
    <name evidence="2" type="ORF">EDD78_11098</name>
</gene>
<dbReference type="Gene3D" id="3.20.20.210">
    <property type="match status" value="1"/>
</dbReference>
<dbReference type="GO" id="GO:0006779">
    <property type="term" value="P:porphyrin-containing compound biosynthetic process"/>
    <property type="evidence" value="ECO:0007669"/>
    <property type="project" value="InterPro"/>
</dbReference>
<dbReference type="CDD" id="cd03465">
    <property type="entry name" value="URO-D_like"/>
    <property type="match status" value="1"/>
</dbReference>
<keyword evidence="3" id="KW-1185">Reference proteome</keyword>
<comment type="caution">
    <text evidence="2">The sequence shown here is derived from an EMBL/GenBank/DDBJ whole genome shotgun (WGS) entry which is preliminary data.</text>
</comment>
<dbReference type="PANTHER" id="PTHR47099:SF1">
    <property type="entry name" value="METHYLCOBAMIDE:COM METHYLTRANSFERASE MTBA"/>
    <property type="match status" value="1"/>
</dbReference>
<accession>A0A9X8UHQ6</accession>
<protein>
    <submittedName>
        <fullName evidence="2">Uroporphyrinogen decarboxylase</fullName>
    </submittedName>
</protein>